<name>X0TWK7_9ZZZZ</name>
<dbReference type="InterPro" id="IPR014016">
    <property type="entry name" value="UvrD-like_ATP-bd"/>
</dbReference>
<dbReference type="InterPro" id="IPR000212">
    <property type="entry name" value="DNA_helicase_UvrD/REP"/>
</dbReference>
<reference evidence="7" key="1">
    <citation type="journal article" date="2014" name="Front. Microbiol.">
        <title>High frequency of phylogenetically diverse reductive dehalogenase-homologous genes in deep subseafloor sedimentary metagenomes.</title>
        <authorList>
            <person name="Kawai M."/>
            <person name="Futagami T."/>
            <person name="Toyoda A."/>
            <person name="Takaki Y."/>
            <person name="Nishi S."/>
            <person name="Hori S."/>
            <person name="Arai W."/>
            <person name="Tsubouchi T."/>
            <person name="Morono Y."/>
            <person name="Uchiyama I."/>
            <person name="Ito T."/>
            <person name="Fujiyama A."/>
            <person name="Inagaki F."/>
            <person name="Takami H."/>
        </authorList>
    </citation>
    <scope>NUCLEOTIDE SEQUENCE</scope>
    <source>
        <strain evidence="7">Expedition CK06-06</strain>
    </source>
</reference>
<evidence type="ECO:0000256" key="3">
    <source>
        <dbReference type="ARBA" id="ARBA00022806"/>
    </source>
</evidence>
<dbReference type="GO" id="GO:0005524">
    <property type="term" value="F:ATP binding"/>
    <property type="evidence" value="ECO:0007669"/>
    <property type="project" value="UniProtKB-KW"/>
</dbReference>
<dbReference type="InterPro" id="IPR027417">
    <property type="entry name" value="P-loop_NTPase"/>
</dbReference>
<sequence length="142" mass="16625">VRLLNRGINPKNILCITFTNKAAKEMKERISKAIDDPSPKLYIGTFHSLCVKILRKMGKYNGYNPNFIILDDKDQKDFLSQIAKNEGIDLEKKQINWISSIVNRCRENLEDASYMEEHLNDDQYEVAIRYLKLLKKDNIIDF</sequence>
<dbReference type="GO" id="GO:0000725">
    <property type="term" value="P:recombinational repair"/>
    <property type="evidence" value="ECO:0007669"/>
    <property type="project" value="TreeGrafter"/>
</dbReference>
<evidence type="ECO:0000256" key="4">
    <source>
        <dbReference type="ARBA" id="ARBA00022840"/>
    </source>
</evidence>
<keyword evidence="1" id="KW-0547">Nucleotide-binding</keyword>
<protein>
    <recommendedName>
        <fullName evidence="6">UvrD-like helicase ATP-binding domain-containing protein</fullName>
    </recommendedName>
</protein>
<evidence type="ECO:0000259" key="6">
    <source>
        <dbReference type="PROSITE" id="PS51198"/>
    </source>
</evidence>
<dbReference type="EMBL" id="BARS01013533">
    <property type="protein sequence ID" value="GAF97664.1"/>
    <property type="molecule type" value="Genomic_DNA"/>
</dbReference>
<evidence type="ECO:0000256" key="2">
    <source>
        <dbReference type="ARBA" id="ARBA00022801"/>
    </source>
</evidence>
<evidence type="ECO:0000313" key="7">
    <source>
        <dbReference type="EMBL" id="GAF97664.1"/>
    </source>
</evidence>
<dbReference type="PROSITE" id="PS51198">
    <property type="entry name" value="UVRD_HELICASE_ATP_BIND"/>
    <property type="match status" value="1"/>
</dbReference>
<dbReference type="GO" id="GO:0003677">
    <property type="term" value="F:DNA binding"/>
    <property type="evidence" value="ECO:0007669"/>
    <property type="project" value="UniProtKB-KW"/>
</dbReference>
<organism evidence="7">
    <name type="scientific">marine sediment metagenome</name>
    <dbReference type="NCBI Taxonomy" id="412755"/>
    <lineage>
        <taxon>unclassified sequences</taxon>
        <taxon>metagenomes</taxon>
        <taxon>ecological metagenomes</taxon>
    </lineage>
</organism>
<dbReference type="GO" id="GO:0005829">
    <property type="term" value="C:cytosol"/>
    <property type="evidence" value="ECO:0007669"/>
    <property type="project" value="TreeGrafter"/>
</dbReference>
<dbReference type="AlphaFoldDB" id="X0TWK7"/>
<feature type="domain" description="UvrD-like helicase ATP-binding" evidence="6">
    <location>
        <begin position="1"/>
        <end position="142"/>
    </location>
</feature>
<proteinExistence type="predicted"/>
<dbReference type="GO" id="GO:0016787">
    <property type="term" value="F:hydrolase activity"/>
    <property type="evidence" value="ECO:0007669"/>
    <property type="project" value="UniProtKB-KW"/>
</dbReference>
<evidence type="ECO:0000256" key="5">
    <source>
        <dbReference type="ARBA" id="ARBA00023125"/>
    </source>
</evidence>
<feature type="non-terminal residue" evidence="7">
    <location>
        <position position="1"/>
    </location>
</feature>
<keyword evidence="3" id="KW-0347">Helicase</keyword>
<dbReference type="PANTHER" id="PTHR11070">
    <property type="entry name" value="UVRD / RECB / PCRA DNA HELICASE FAMILY MEMBER"/>
    <property type="match status" value="1"/>
</dbReference>
<dbReference type="Gene3D" id="1.10.10.160">
    <property type="match status" value="1"/>
</dbReference>
<dbReference type="GO" id="GO:0043138">
    <property type="term" value="F:3'-5' DNA helicase activity"/>
    <property type="evidence" value="ECO:0007669"/>
    <property type="project" value="TreeGrafter"/>
</dbReference>
<dbReference type="InterPro" id="IPR013986">
    <property type="entry name" value="DExx_box_DNA_helicase_dom_sf"/>
</dbReference>
<accession>X0TWK7</accession>
<keyword evidence="4" id="KW-0067">ATP-binding</keyword>
<feature type="non-terminal residue" evidence="7">
    <location>
        <position position="142"/>
    </location>
</feature>
<dbReference type="Pfam" id="PF00580">
    <property type="entry name" value="UvrD-helicase"/>
    <property type="match status" value="1"/>
</dbReference>
<comment type="caution">
    <text evidence="7">The sequence shown here is derived from an EMBL/GenBank/DDBJ whole genome shotgun (WGS) entry which is preliminary data.</text>
</comment>
<gene>
    <name evidence="7" type="ORF">S01H1_23436</name>
</gene>
<dbReference type="SUPFAM" id="SSF52540">
    <property type="entry name" value="P-loop containing nucleoside triphosphate hydrolases"/>
    <property type="match status" value="1"/>
</dbReference>
<keyword evidence="2" id="KW-0378">Hydrolase</keyword>
<evidence type="ECO:0000256" key="1">
    <source>
        <dbReference type="ARBA" id="ARBA00022741"/>
    </source>
</evidence>
<dbReference type="Gene3D" id="3.40.50.300">
    <property type="entry name" value="P-loop containing nucleotide triphosphate hydrolases"/>
    <property type="match status" value="1"/>
</dbReference>
<dbReference type="PANTHER" id="PTHR11070:SF2">
    <property type="entry name" value="ATP-DEPENDENT DNA HELICASE SRS2"/>
    <property type="match status" value="1"/>
</dbReference>
<keyword evidence="5" id="KW-0238">DNA-binding</keyword>